<evidence type="ECO:0000256" key="3">
    <source>
        <dbReference type="ARBA" id="ARBA00022833"/>
    </source>
</evidence>
<dbReference type="Proteomes" id="UP000290932">
    <property type="component" value="Unassembled WGS sequence"/>
</dbReference>
<dbReference type="GO" id="GO:0046872">
    <property type="term" value="F:metal ion binding"/>
    <property type="evidence" value="ECO:0007669"/>
    <property type="project" value="UniProtKB-KW"/>
</dbReference>
<feature type="binding site" evidence="4">
    <location>
        <position position="308"/>
    </location>
    <ligand>
        <name>Zn(2+)</name>
        <dbReference type="ChEBI" id="CHEBI:29105"/>
    </ligand>
</feature>
<feature type="binding site" evidence="4">
    <location>
        <position position="73"/>
    </location>
    <ligand>
        <name>Zn(2+)</name>
        <dbReference type="ChEBI" id="CHEBI:29105"/>
    </ligand>
</feature>
<comment type="catalytic activity">
    <reaction evidence="4">
        <text>S-adenosyl-L-homocysteine + H2O + H(+) = S-inosyl-L-homocysteine + NH4(+)</text>
        <dbReference type="Rhea" id="RHEA:20716"/>
        <dbReference type="ChEBI" id="CHEBI:15377"/>
        <dbReference type="ChEBI" id="CHEBI:15378"/>
        <dbReference type="ChEBI" id="CHEBI:28938"/>
        <dbReference type="ChEBI" id="CHEBI:57856"/>
        <dbReference type="ChEBI" id="CHEBI:57985"/>
        <dbReference type="EC" id="3.5.4.28"/>
    </reaction>
</comment>
<feature type="binding site" evidence="4">
    <location>
        <position position="219"/>
    </location>
    <ligand>
        <name>Zn(2+)</name>
        <dbReference type="ChEBI" id="CHEBI:29105"/>
    </ligand>
</feature>
<dbReference type="InterPro" id="IPR011059">
    <property type="entry name" value="Metal-dep_hydrolase_composite"/>
</dbReference>
<dbReference type="GO" id="GO:0050270">
    <property type="term" value="F:S-adenosylhomocysteine deaminase activity"/>
    <property type="evidence" value="ECO:0007669"/>
    <property type="project" value="UniProtKB-EC"/>
</dbReference>
<dbReference type="EC" id="3.5.4.31" evidence="4"/>
<dbReference type="GO" id="GO:0006556">
    <property type="term" value="P:S-adenosylmethionine biosynthetic process"/>
    <property type="evidence" value="ECO:0007669"/>
    <property type="project" value="UniProtKB-UniRule"/>
</dbReference>
<sequence length="441" mass="47538">MKEIIDDIFEREGSTLITDVLVGGKRVDIAIDETGTIVEIGEKNGVRDVIDIDIAVDGSESIAIPGLVNTHTHAAMTLLRGYADDMPLQDWLTQKIWPLEAHLTGDDVYWGTKLACLEMIRSGTTAFNDMYFFMERAAEATDEMGIRGTFAHGFIDLGMEEKRETEIKATETLVSHIKGQKNPRLTAAVGPHAVYTVSPEGLRWCAEYAREQEIGIHIHVSETEKEVVDCVAQFGKRPPALLDDCGCLTPRTVAAHCCWLDEADCRLFGERGVNASHNPASNMKLAVGRAMPYHHLREYGANVCLGTDGCASNNNLDMLEEVKFAALLQKFAWNSQTLLPAEEAIRVATAGGARALGIGSGTLTVGAPADIVLVDRRKACATPLHNADSNIAYACNGGAVHTVLCGGRFVMYDRVVPGEAAILKGAAEAAAALVCRAQDAS</sequence>
<dbReference type="EC" id="3.5.4.4" evidence="4"/>
<keyword evidence="3 4" id="KW-0862">Zinc</keyword>
<proteinExistence type="inferred from homology"/>
<evidence type="ECO:0000313" key="6">
    <source>
        <dbReference type="EMBL" id="RXE56421.1"/>
    </source>
</evidence>
<dbReference type="RefSeq" id="WP_128694212.1">
    <property type="nucleotide sequence ID" value="NZ_LHQS01000002.1"/>
</dbReference>
<feature type="binding site" evidence="4">
    <location>
        <position position="192"/>
    </location>
    <ligand>
        <name>substrate</name>
    </ligand>
</feature>
<feature type="binding site" evidence="4">
    <location>
        <position position="308"/>
    </location>
    <ligand>
        <name>substrate</name>
    </ligand>
</feature>
<organism evidence="6 7">
    <name type="scientific">Methanoculleus taiwanensis</name>
    <dbReference type="NCBI Taxonomy" id="1550565"/>
    <lineage>
        <taxon>Archaea</taxon>
        <taxon>Methanobacteriati</taxon>
        <taxon>Methanobacteriota</taxon>
        <taxon>Stenosarchaea group</taxon>
        <taxon>Methanomicrobia</taxon>
        <taxon>Methanomicrobiales</taxon>
        <taxon>Methanomicrobiaceae</taxon>
        <taxon>Methanoculleus</taxon>
    </lineage>
</organism>
<comment type="similarity">
    <text evidence="4">Belongs to the metallo-dependent hydrolases superfamily. MTA/SAH deaminase family.</text>
</comment>
<feature type="binding site" evidence="4">
    <location>
        <position position="222"/>
    </location>
    <ligand>
        <name>substrate</name>
    </ligand>
</feature>
<comment type="catalytic activity">
    <reaction evidence="4">
        <text>adenosine + H2O + H(+) = inosine + NH4(+)</text>
        <dbReference type="Rhea" id="RHEA:24408"/>
        <dbReference type="ChEBI" id="CHEBI:15377"/>
        <dbReference type="ChEBI" id="CHEBI:15378"/>
        <dbReference type="ChEBI" id="CHEBI:16335"/>
        <dbReference type="ChEBI" id="CHEBI:17596"/>
        <dbReference type="ChEBI" id="CHEBI:28938"/>
        <dbReference type="EC" id="3.5.4.4"/>
    </reaction>
</comment>
<dbReference type="GO" id="GO:0090614">
    <property type="term" value="F:5'-methylthioadenosine deaminase activity"/>
    <property type="evidence" value="ECO:0007669"/>
    <property type="project" value="UniProtKB-EC"/>
</dbReference>
<comment type="cofactor">
    <cofactor evidence="4">
        <name>Zn(2+)</name>
        <dbReference type="ChEBI" id="CHEBI:29105"/>
    </cofactor>
    <text evidence="4">Binds 1 zinc ion per subunit.</text>
</comment>
<comment type="caution">
    <text evidence="6">The sequence shown here is derived from an EMBL/GenBank/DDBJ whole genome shotgun (WGS) entry which is preliminary data.</text>
</comment>
<comment type="pathway">
    <text evidence="4">Amino-acid biosynthesis; S-adenosyl-L-methionine biosynthesis.</text>
</comment>
<dbReference type="SUPFAM" id="SSF51556">
    <property type="entry name" value="Metallo-dependent hydrolases"/>
    <property type="match status" value="1"/>
</dbReference>
<name>A0A498H0H3_9EURY</name>
<dbReference type="FunFam" id="3.20.20.140:FF:000014">
    <property type="entry name" value="5-methylthioadenosine/S-adenosylhomocysteine deaminase"/>
    <property type="match status" value="1"/>
</dbReference>
<dbReference type="InterPro" id="IPR032466">
    <property type="entry name" value="Metal_Hydrolase"/>
</dbReference>
<dbReference type="GO" id="GO:0004000">
    <property type="term" value="F:adenosine deaminase activity"/>
    <property type="evidence" value="ECO:0007669"/>
    <property type="project" value="UniProtKB-UniRule"/>
</dbReference>
<evidence type="ECO:0000256" key="1">
    <source>
        <dbReference type="ARBA" id="ARBA00022723"/>
    </source>
</evidence>
<keyword evidence="1 4" id="KW-0479">Metal-binding</keyword>
<comment type="subunit">
    <text evidence="4">Homotetramer.</text>
</comment>
<evidence type="ECO:0000313" key="7">
    <source>
        <dbReference type="Proteomes" id="UP000290932"/>
    </source>
</evidence>
<dbReference type="PANTHER" id="PTHR43794">
    <property type="entry name" value="AMINOHYDROLASE SSNA-RELATED"/>
    <property type="match status" value="1"/>
</dbReference>
<protein>
    <recommendedName>
        <fullName evidence="4">5'-deoxyadenosine deaminase</fullName>
        <shortName evidence="4">5'-dA deaminase</shortName>
        <ecNumber evidence="4">3.5.4.41</ecNumber>
    </recommendedName>
    <alternativeName>
        <fullName evidence="4">5'-methylthioadenosine deaminase</fullName>
        <shortName evidence="4">MTA deaminase</shortName>
        <ecNumber evidence="4">3.5.4.31</ecNumber>
    </alternativeName>
    <alternativeName>
        <fullName evidence="4">Adenosine deaminase</fullName>
        <ecNumber evidence="4">3.5.4.4</ecNumber>
    </alternativeName>
    <alternativeName>
        <fullName evidence="4">S-adenosylhomocysteine deaminase</fullName>
        <shortName evidence="4">SAH deaminase</shortName>
        <ecNumber evidence="4">3.5.4.28</ecNumber>
    </alternativeName>
</protein>
<evidence type="ECO:0000256" key="2">
    <source>
        <dbReference type="ARBA" id="ARBA00022801"/>
    </source>
</evidence>
<dbReference type="Pfam" id="PF01979">
    <property type="entry name" value="Amidohydro_1"/>
    <property type="match status" value="1"/>
</dbReference>
<comment type="function">
    <text evidence="4">Catalyzes the deamination of three SAM-derived enzymatic products, namely 5'-deoxyadenosine, S-adenosyl-L-homocysteine, and 5'-methylthioadenosine, to produce the inosine analogs. Can also deaminate adenosine. The preferred substrate for this enzyme is 5'-deoxyadenosine, but all these substrates are efficiently deaminated. Likely functions in a S-adenosyl-L-methionine (SAM) recycling pathway from S-adenosyl-L-homocysteine (SAH) produced from SAM-dependent methylation reactions. May also be involved in the recycling of 5'-deoxyadenosine, whereupon the 5'-deoxyribose moiety of 5'-deoxyinosine is further metabolized to deoxyhexoses used for the biosynthesis of aromatic amino acids in methanogens.</text>
</comment>
<dbReference type="AlphaFoldDB" id="A0A498H0H3"/>
<dbReference type="UniPathway" id="UPA00315"/>
<feature type="binding site" evidence="4">
    <location>
        <position position="71"/>
    </location>
    <ligand>
        <name>Zn(2+)</name>
        <dbReference type="ChEBI" id="CHEBI:29105"/>
    </ligand>
</feature>
<reference evidence="6 7" key="1">
    <citation type="journal article" date="2015" name="Int. J. Syst. Evol. Microbiol.">
        <title>Methanoculleus taiwanensis sp. nov., a methanogen isolated from deep marine sediment at the deformation front area near Taiwan.</title>
        <authorList>
            <person name="Weng C.Y."/>
            <person name="Chen S.C."/>
            <person name="Lai M.C."/>
            <person name="Wu S.Y."/>
            <person name="Lin S."/>
            <person name="Yang T.F."/>
            <person name="Chen P.C."/>
        </authorList>
    </citation>
    <scope>NUCLEOTIDE SEQUENCE [LARGE SCALE GENOMIC DNA]</scope>
    <source>
        <strain evidence="6 7">CYW4</strain>
    </source>
</reference>
<dbReference type="SUPFAM" id="SSF51338">
    <property type="entry name" value="Composite domain of metallo-dependent hydrolases"/>
    <property type="match status" value="2"/>
</dbReference>
<accession>A0A498H0H3</accession>
<keyword evidence="2 4" id="KW-0378">Hydrolase</keyword>
<keyword evidence="7" id="KW-1185">Reference proteome</keyword>
<dbReference type="InterPro" id="IPR006680">
    <property type="entry name" value="Amidohydro-rel"/>
</dbReference>
<gene>
    <name evidence="4" type="primary">dadD</name>
    <name evidence="6" type="ORF">ABH15_10080</name>
</gene>
<dbReference type="InterPro" id="IPR023512">
    <property type="entry name" value="Deaminase_MtaD/DadD"/>
</dbReference>
<dbReference type="HAMAP" id="MF_01281">
    <property type="entry name" value="MTA_SAH_deamin"/>
    <property type="match status" value="1"/>
</dbReference>
<comment type="catalytic activity">
    <reaction evidence="4">
        <text>5'-deoxyadenosine + H2O + H(+) = 5'-deoxyinosine + NH4(+)</text>
        <dbReference type="Rhea" id="RHEA:42892"/>
        <dbReference type="ChEBI" id="CHEBI:15377"/>
        <dbReference type="ChEBI" id="CHEBI:15378"/>
        <dbReference type="ChEBI" id="CHEBI:17319"/>
        <dbReference type="ChEBI" id="CHEBI:28938"/>
        <dbReference type="ChEBI" id="CHEBI:82775"/>
        <dbReference type="EC" id="3.5.4.41"/>
    </reaction>
</comment>
<dbReference type="Gene3D" id="2.30.40.10">
    <property type="entry name" value="Urease, subunit C, domain 1"/>
    <property type="match status" value="1"/>
</dbReference>
<dbReference type="GO" id="GO:0090613">
    <property type="term" value="F:5'-deoxyadenosine deaminase activity"/>
    <property type="evidence" value="ECO:0007669"/>
    <property type="project" value="UniProtKB-UniRule"/>
</dbReference>
<comment type="catalytic activity">
    <reaction evidence="4">
        <text>S-methyl-5'-thioadenosine + H2O + H(+) = S-methyl-5'-thioinosine + NH4(+)</text>
        <dbReference type="Rhea" id="RHEA:25025"/>
        <dbReference type="ChEBI" id="CHEBI:15377"/>
        <dbReference type="ChEBI" id="CHEBI:15378"/>
        <dbReference type="ChEBI" id="CHEBI:17509"/>
        <dbReference type="ChEBI" id="CHEBI:28938"/>
        <dbReference type="ChEBI" id="CHEBI:48595"/>
        <dbReference type="EC" id="3.5.4.31"/>
    </reaction>
</comment>
<dbReference type="InterPro" id="IPR050287">
    <property type="entry name" value="MTA/SAH_deaminase"/>
</dbReference>
<feature type="binding site" evidence="4">
    <location>
        <position position="100"/>
    </location>
    <ligand>
        <name>substrate</name>
    </ligand>
</feature>
<feature type="domain" description="Amidohydrolase-related" evidence="5">
    <location>
        <begin position="62"/>
        <end position="410"/>
    </location>
</feature>
<dbReference type="Gene3D" id="3.20.20.140">
    <property type="entry name" value="Metal-dependent hydrolases"/>
    <property type="match status" value="1"/>
</dbReference>
<evidence type="ECO:0000256" key="4">
    <source>
        <dbReference type="HAMAP-Rule" id="MF_01281"/>
    </source>
</evidence>
<dbReference type="OrthoDB" id="372084at2157"/>
<dbReference type="CDD" id="cd01298">
    <property type="entry name" value="ATZ_TRZ_like"/>
    <property type="match status" value="1"/>
</dbReference>
<dbReference type="EC" id="3.5.4.41" evidence="4"/>
<dbReference type="EC" id="3.5.4.28" evidence="4"/>
<dbReference type="PANTHER" id="PTHR43794:SF11">
    <property type="entry name" value="AMIDOHYDROLASE-RELATED DOMAIN-CONTAINING PROTEIN"/>
    <property type="match status" value="1"/>
</dbReference>
<comment type="miscellaneous">
    <text evidence="4">SAH is a product of SAM methyltransferases and is known to be a feedback inhibitor of these enzymes. As a result of this inhibition, organisms have evolved efficient enzymes to metabolize SAH via different pathways. The pathway found in methanogens differs from the canonical pathway, it uses the deamination of S-adenosyl-L-homocysteine to form S-inosyl-L-homocysteine for the regeneration of SAM from S-adenosyl-L-homocysteine. 5'-deoxyadenosine is a radical SAM enzyme reaction product which strongly inhibits radical SAM enzymes. A pathway for removing this product must be present in methanogens where the MTA/SAH nucleosidase which normally metabolizes this compound is absent.</text>
</comment>
<comment type="caution">
    <text evidence="4">Lacks conserved residue(s) required for the propagation of feature annotation.</text>
</comment>
<evidence type="ECO:0000259" key="5">
    <source>
        <dbReference type="Pfam" id="PF01979"/>
    </source>
</evidence>
<dbReference type="EMBL" id="LHQS01000002">
    <property type="protein sequence ID" value="RXE56421.1"/>
    <property type="molecule type" value="Genomic_DNA"/>
</dbReference>